<name>A0AAN8WZN1_HALRR</name>
<feature type="region of interest" description="Disordered" evidence="2">
    <location>
        <begin position="1"/>
        <end position="27"/>
    </location>
</feature>
<feature type="compositionally biased region" description="Basic and acidic residues" evidence="2">
    <location>
        <begin position="746"/>
        <end position="758"/>
    </location>
</feature>
<evidence type="ECO:0000256" key="2">
    <source>
        <dbReference type="SAM" id="MobiDB-lite"/>
    </source>
</evidence>
<feature type="region of interest" description="Disordered" evidence="2">
    <location>
        <begin position="410"/>
        <end position="563"/>
    </location>
</feature>
<feature type="compositionally biased region" description="Polar residues" evidence="2">
    <location>
        <begin position="852"/>
        <end position="878"/>
    </location>
</feature>
<accession>A0AAN8WZN1</accession>
<feature type="domain" description="AWS" evidence="3">
    <location>
        <begin position="1289"/>
        <end position="1342"/>
    </location>
</feature>
<dbReference type="PANTHER" id="PTHR46711">
    <property type="entry name" value="HISTONE-LYSINE N-METHYLTRANSFERASE SETD2"/>
    <property type="match status" value="1"/>
</dbReference>
<feature type="compositionally biased region" description="Polar residues" evidence="2">
    <location>
        <begin position="809"/>
        <end position="821"/>
    </location>
</feature>
<dbReference type="Gene3D" id="2.170.270.10">
    <property type="entry name" value="SET domain"/>
    <property type="match status" value="1"/>
</dbReference>
<dbReference type="SMART" id="SM00570">
    <property type="entry name" value="AWS"/>
    <property type="match status" value="1"/>
</dbReference>
<feature type="compositionally biased region" description="Polar residues" evidence="2">
    <location>
        <begin position="889"/>
        <end position="903"/>
    </location>
</feature>
<dbReference type="GO" id="GO:0010468">
    <property type="term" value="P:regulation of gene expression"/>
    <property type="evidence" value="ECO:0007669"/>
    <property type="project" value="TreeGrafter"/>
</dbReference>
<feature type="compositionally biased region" description="Polar residues" evidence="2">
    <location>
        <begin position="936"/>
        <end position="945"/>
    </location>
</feature>
<dbReference type="SUPFAM" id="SSF82199">
    <property type="entry name" value="SET domain"/>
    <property type="match status" value="1"/>
</dbReference>
<dbReference type="PROSITE" id="PS51215">
    <property type="entry name" value="AWS"/>
    <property type="match status" value="1"/>
</dbReference>
<dbReference type="PANTHER" id="PTHR46711:SF1">
    <property type="entry name" value="HISTONE-LYSINE N-METHYLTRANSFERASE SETD2"/>
    <property type="match status" value="1"/>
</dbReference>
<evidence type="ECO:0000313" key="4">
    <source>
        <dbReference type="EMBL" id="KAK7070169.1"/>
    </source>
</evidence>
<feature type="compositionally biased region" description="Basic and acidic residues" evidence="2">
    <location>
        <begin position="584"/>
        <end position="593"/>
    </location>
</feature>
<feature type="region of interest" description="Disordered" evidence="2">
    <location>
        <begin position="123"/>
        <end position="196"/>
    </location>
</feature>
<dbReference type="EMBL" id="JAXCGZ010015506">
    <property type="protein sequence ID" value="KAK7070169.1"/>
    <property type="molecule type" value="Genomic_DNA"/>
</dbReference>
<feature type="region of interest" description="Disordered" evidence="2">
    <location>
        <begin position="584"/>
        <end position="979"/>
    </location>
</feature>
<feature type="compositionally biased region" description="Basic and acidic residues" evidence="2">
    <location>
        <begin position="184"/>
        <end position="193"/>
    </location>
</feature>
<feature type="region of interest" description="Disordered" evidence="2">
    <location>
        <begin position="993"/>
        <end position="1068"/>
    </location>
</feature>
<comment type="caution">
    <text evidence="4">The sequence shown here is derived from an EMBL/GenBank/DDBJ whole genome shotgun (WGS) entry which is preliminary data.</text>
</comment>
<dbReference type="GO" id="GO:0046975">
    <property type="term" value="F:histone H3K36 methyltransferase activity"/>
    <property type="evidence" value="ECO:0007669"/>
    <property type="project" value="InterPro"/>
</dbReference>
<dbReference type="Pfam" id="PF17907">
    <property type="entry name" value="AWS"/>
    <property type="match status" value="1"/>
</dbReference>
<dbReference type="InterPro" id="IPR046341">
    <property type="entry name" value="SET_dom_sf"/>
</dbReference>
<evidence type="ECO:0000259" key="3">
    <source>
        <dbReference type="PROSITE" id="PS51215"/>
    </source>
</evidence>
<evidence type="ECO:0000313" key="5">
    <source>
        <dbReference type="Proteomes" id="UP001381693"/>
    </source>
</evidence>
<dbReference type="InterPro" id="IPR006560">
    <property type="entry name" value="AWS_dom"/>
</dbReference>
<evidence type="ECO:0000256" key="1">
    <source>
        <dbReference type="ARBA" id="ARBA00022691"/>
    </source>
</evidence>
<feature type="region of interest" description="Disordered" evidence="2">
    <location>
        <begin position="1096"/>
        <end position="1120"/>
    </location>
</feature>
<dbReference type="GO" id="GO:0005694">
    <property type="term" value="C:chromosome"/>
    <property type="evidence" value="ECO:0007669"/>
    <property type="project" value="TreeGrafter"/>
</dbReference>
<feature type="region of interest" description="Disordered" evidence="2">
    <location>
        <begin position="1143"/>
        <end position="1171"/>
    </location>
</feature>
<feature type="region of interest" description="Disordered" evidence="2">
    <location>
        <begin position="41"/>
        <end position="97"/>
    </location>
</feature>
<feature type="compositionally biased region" description="Basic and acidic residues" evidence="2">
    <location>
        <begin position="74"/>
        <end position="83"/>
    </location>
</feature>
<sequence>MNGEMGDNNTPVRRSSRARKPNSRFADDELEGCIKKIVKGVSSSEATSSARLKKSSRAKRESISEEAAGSEVSTEEKLAKTSDETTDVSPQDEINIKETTNITEVALADPILVPDTQPEVLNGLLDDRENLQSNISKPKSSLRRGQERRTQSTSKRVDLESISKEDKKSGGRKGGKTNIAVENVEAKQNESKSDNYSGKLTLFHEVPKDHLPDVHDATVSTDPYATSKKATISHHLVEDQKMGFELNPAENSSVMNYSIVQSPRSCNQHEVEVTKMKSKDKSEEEKLPTQNLSTEENDIIRMKRKDREDEKDPFKDDVDIKMSRKTSQLVKKGTKINVLKIIKLTPSAGSTSFGGCHDKRNIVLEKKDDAAGVIAKDSYSISETRRNISQKPAESMQISDIFKSAVQKLEMESHDNQSLESANDPRFVSEGAKSGNEEFDPFNTSSGEQKRKRRDELEDDKGTKKKKKNEDSLLSTTALDGNDMEEDRTNKNASDAAPKITLSFSEKTDKTLKTTTAPIFTEAEEEVKRSKPLLSHELNPRPVDNETREATADQSNDDVEDRRLSSLGSILSLLKSPDVAKKIVENTESRTKLFDSQSLDADRRSDKKRRDSEGKWRTGDYDSARKDDHKWKLLDEDRTSGYKRDERKWKAVSESAKRDQGQSSHEDDSSKKNKFERPVWRSGHEKTASTSGSIKDDKSDVMAPYDWGTGDVSWSSIKDVGDNMDWSSQKDKLGNEASHTPASDISDVKENILKKEPFKVISEAGPKASAYEEENTDADDRRSSSIGNILSFLKRSGCPPAKPMHGDPPSSSNGNRDYANSTKEENSKWVEGEPIRRKPRVSRWSARESSDDVPSNNLDSLSVPSSENKSASGEQYDSGTHCYDKWESVPQQPIQVLVSSDKGSSMHGYTSKDRDFRGSHSRSRWNNPNVGWKSWNEGQNKNSFEGTHGRRGSDSNKYYERTRDKDAVSDEENTNAVKREGLSEFIESLGGEFVKPAYGTGGNSPERQRLSGYPSCVPPLPPPRRASWSPKNEKSLSPNREIYSSPRNRDYNSPLRDAQSWSPRSSEIVLSPKSRELMSSLRNMEVKLTPQMQDLASQETVDDSVQPENLSQYPPKPVNSYGTKESDILDVFNIPLPPGSGDLSAYHKIPPSESLGLPQGGSSSKPKDISEDRKTFETLWKSSEDRYKTLYGNKFETVKREQLEEGTPVKLEQGGGKGGLSVTIHDKENLEPAVKKEEKLTTAEIEGKNLQSKEERNKLIVQERMKSFLQIKDNLYLGDRKKSKRSKEVRRMVCDCSLTKEEMVRGEVGCGEDCLNRLLMIECGSRCSLKDRCANKRFQNCSYADVEVFNADEKGCGVRAHSAIPS</sequence>
<dbReference type="InterPro" id="IPR042294">
    <property type="entry name" value="SETD2_animal"/>
</dbReference>
<protein>
    <recommendedName>
        <fullName evidence="3">AWS domain-containing protein</fullName>
    </recommendedName>
</protein>
<proteinExistence type="predicted"/>
<feature type="compositionally biased region" description="Basic and acidic residues" evidence="2">
    <location>
        <begin position="144"/>
        <end position="169"/>
    </location>
</feature>
<keyword evidence="1" id="KW-0949">S-adenosyl-L-methionine</keyword>
<gene>
    <name evidence="4" type="ORF">SK128_021272</name>
</gene>
<feature type="compositionally biased region" description="Basic and acidic residues" evidence="2">
    <location>
        <begin position="947"/>
        <end position="968"/>
    </location>
</feature>
<dbReference type="GO" id="GO:0005634">
    <property type="term" value="C:nucleus"/>
    <property type="evidence" value="ECO:0007669"/>
    <property type="project" value="InterPro"/>
</dbReference>
<organism evidence="4 5">
    <name type="scientific">Halocaridina rubra</name>
    <name type="common">Hawaiian red shrimp</name>
    <dbReference type="NCBI Taxonomy" id="373956"/>
    <lineage>
        <taxon>Eukaryota</taxon>
        <taxon>Metazoa</taxon>
        <taxon>Ecdysozoa</taxon>
        <taxon>Arthropoda</taxon>
        <taxon>Crustacea</taxon>
        <taxon>Multicrustacea</taxon>
        <taxon>Malacostraca</taxon>
        <taxon>Eumalacostraca</taxon>
        <taxon>Eucarida</taxon>
        <taxon>Decapoda</taxon>
        <taxon>Pleocyemata</taxon>
        <taxon>Caridea</taxon>
        <taxon>Atyoidea</taxon>
        <taxon>Atyidae</taxon>
        <taxon>Halocaridina</taxon>
    </lineage>
</organism>
<dbReference type="Proteomes" id="UP001381693">
    <property type="component" value="Unassembled WGS sequence"/>
</dbReference>
<keyword evidence="5" id="KW-1185">Reference proteome</keyword>
<reference evidence="4 5" key="1">
    <citation type="submission" date="2023-11" db="EMBL/GenBank/DDBJ databases">
        <title>Halocaridina rubra genome assembly.</title>
        <authorList>
            <person name="Smith C."/>
        </authorList>
    </citation>
    <scope>NUCLEOTIDE SEQUENCE [LARGE SCALE GENOMIC DNA]</scope>
    <source>
        <strain evidence="4">EP-1</strain>
        <tissue evidence="4">Whole</tissue>
    </source>
</reference>
<feature type="compositionally biased region" description="Basic and acidic residues" evidence="2">
    <location>
        <begin position="822"/>
        <end position="836"/>
    </location>
</feature>
<feature type="compositionally biased region" description="Basic and acidic residues" evidence="2">
    <location>
        <begin position="600"/>
        <end position="687"/>
    </location>
</feature>